<dbReference type="Proteomes" id="UP000199352">
    <property type="component" value="Unassembled WGS sequence"/>
</dbReference>
<dbReference type="EMBL" id="FOFR01000026">
    <property type="protein sequence ID" value="SES21240.1"/>
    <property type="molecule type" value="Genomic_DNA"/>
</dbReference>
<dbReference type="Pfam" id="PF11239">
    <property type="entry name" value="DUF3040"/>
    <property type="match status" value="1"/>
</dbReference>
<sequence>MLSREEQQRLADIERRFHAAEPDLASALREGPRVHGARRRHEAAVVSAMAGALLVGLGVLLVSTTFALAGVLALTVAACLHVSRSRDA</sequence>
<name>A0A1H9VHG0_9PSEU</name>
<organism evidence="2 3">
    <name type="scientific">Lentzea xinjiangensis</name>
    <dbReference type="NCBI Taxonomy" id="402600"/>
    <lineage>
        <taxon>Bacteria</taxon>
        <taxon>Bacillati</taxon>
        <taxon>Actinomycetota</taxon>
        <taxon>Actinomycetes</taxon>
        <taxon>Pseudonocardiales</taxon>
        <taxon>Pseudonocardiaceae</taxon>
        <taxon>Lentzea</taxon>
    </lineage>
</organism>
<protein>
    <recommendedName>
        <fullName evidence="4">DUF3040 domain-containing protein</fullName>
    </recommendedName>
</protein>
<dbReference type="InterPro" id="IPR021401">
    <property type="entry name" value="DUF3040"/>
</dbReference>
<accession>A0A1H9VHG0</accession>
<keyword evidence="1" id="KW-1133">Transmembrane helix</keyword>
<reference evidence="3" key="1">
    <citation type="submission" date="2016-10" db="EMBL/GenBank/DDBJ databases">
        <authorList>
            <person name="Varghese N."/>
            <person name="Submissions S."/>
        </authorList>
    </citation>
    <scope>NUCLEOTIDE SEQUENCE [LARGE SCALE GENOMIC DNA]</scope>
    <source>
        <strain evidence="3">CGMCC 4.3525</strain>
    </source>
</reference>
<evidence type="ECO:0008006" key="4">
    <source>
        <dbReference type="Google" id="ProtNLM"/>
    </source>
</evidence>
<gene>
    <name evidence="2" type="ORF">SAMN05216188_12679</name>
</gene>
<evidence type="ECO:0000256" key="1">
    <source>
        <dbReference type="SAM" id="Phobius"/>
    </source>
</evidence>
<keyword evidence="3" id="KW-1185">Reference proteome</keyword>
<evidence type="ECO:0000313" key="3">
    <source>
        <dbReference type="Proteomes" id="UP000199352"/>
    </source>
</evidence>
<evidence type="ECO:0000313" key="2">
    <source>
        <dbReference type="EMBL" id="SES21240.1"/>
    </source>
</evidence>
<feature type="transmembrane region" description="Helical" evidence="1">
    <location>
        <begin position="43"/>
        <end position="60"/>
    </location>
</feature>
<dbReference type="RefSeq" id="WP_143116419.1">
    <property type="nucleotide sequence ID" value="NZ_FOFR01000026.1"/>
</dbReference>
<feature type="transmembrane region" description="Helical" evidence="1">
    <location>
        <begin position="66"/>
        <end position="83"/>
    </location>
</feature>
<proteinExistence type="predicted"/>
<keyword evidence="1" id="KW-0472">Membrane</keyword>
<dbReference type="OrthoDB" id="3701256at2"/>
<dbReference type="AlphaFoldDB" id="A0A1H9VHG0"/>
<keyword evidence="1" id="KW-0812">Transmembrane</keyword>